<dbReference type="GO" id="GO:0016740">
    <property type="term" value="F:transferase activity"/>
    <property type="evidence" value="ECO:0007669"/>
    <property type="project" value="UniProtKB-KW"/>
</dbReference>
<dbReference type="RefSeq" id="WP_097009728.1">
    <property type="nucleotide sequence ID" value="NZ_OBEJ01000004.1"/>
</dbReference>
<dbReference type="InterPro" id="IPR038740">
    <property type="entry name" value="BioF2-like_GNAT_dom"/>
</dbReference>
<dbReference type="PANTHER" id="PTHR36174:SF1">
    <property type="entry name" value="LIPID II:GLYCINE GLYCYLTRANSFERASE"/>
    <property type="match status" value="1"/>
</dbReference>
<gene>
    <name evidence="2" type="ORF">SAMN06269185_2828</name>
</gene>
<dbReference type="Pfam" id="PF13480">
    <property type="entry name" value="Acetyltransf_6"/>
    <property type="match status" value="1"/>
</dbReference>
<dbReference type="InterPro" id="IPR050644">
    <property type="entry name" value="PG_Glycine_Bridge_Synth"/>
</dbReference>
<dbReference type="AlphaFoldDB" id="A0A285P5C5"/>
<accession>A0A285P5C5</accession>
<name>A0A285P5C5_NATPI</name>
<evidence type="ECO:0000313" key="2">
    <source>
        <dbReference type="EMBL" id="SNZ16959.1"/>
    </source>
</evidence>
<dbReference type="Gene3D" id="3.40.630.30">
    <property type="match status" value="1"/>
</dbReference>
<dbReference type="Proteomes" id="UP000219453">
    <property type="component" value="Unassembled WGS sequence"/>
</dbReference>
<evidence type="ECO:0000259" key="1">
    <source>
        <dbReference type="Pfam" id="PF13480"/>
    </source>
</evidence>
<reference evidence="2 3" key="1">
    <citation type="submission" date="2017-09" db="EMBL/GenBank/DDBJ databases">
        <authorList>
            <person name="Ehlers B."/>
            <person name="Leendertz F.H."/>
        </authorList>
    </citation>
    <scope>NUCLEOTIDE SEQUENCE [LARGE SCALE GENOMIC DNA]</scope>
    <source>
        <strain evidence="2 3">DSM 27208</strain>
    </source>
</reference>
<keyword evidence="2" id="KW-0808">Transferase</keyword>
<evidence type="ECO:0000313" key="3">
    <source>
        <dbReference type="Proteomes" id="UP000219453"/>
    </source>
</evidence>
<dbReference type="OrthoDB" id="140543at2157"/>
<protein>
    <submittedName>
        <fullName evidence="2">Acetyltransferase involved in cellulose biosynthesis, CelD/BcsL family</fullName>
    </submittedName>
</protein>
<dbReference type="InterPro" id="IPR016181">
    <property type="entry name" value="Acyl_CoA_acyltransferase"/>
</dbReference>
<keyword evidence="3" id="KW-1185">Reference proteome</keyword>
<dbReference type="PANTHER" id="PTHR36174">
    <property type="entry name" value="LIPID II:GLYCINE GLYCYLTRANSFERASE"/>
    <property type="match status" value="1"/>
</dbReference>
<dbReference type="EMBL" id="OBEJ01000004">
    <property type="protein sequence ID" value="SNZ16959.1"/>
    <property type="molecule type" value="Genomic_DNA"/>
</dbReference>
<proteinExistence type="predicted"/>
<sequence>MSIEIEVFDRNDRDRWNQLVEDSPQGTPFHRYEALEVLADHSDANLHPLVGYKGQEPVGLFPVFGMYKGPVAAAFSPPPDLKVSYLGPALVNFEQLKRRRAERRHSRFVEQCLDVLETELNPKFTLVRASPWYDDPRPFTWSDFDVQLAHTYVVDLSPGRDDLLSQFSSDARRNVTNDPDADVVIREDGAGVIRRIIEQVRERHREQDESFLLSAEMVTELFERLPDGVVRPYACTVDGRFAGGVVVLDDGDTVYRWQGGAKPDTRVAINDRLDWRIITDAIDRGRTEYDLVGANNQRLCGYKAKFAPDLQTYYSIRDGTRSMNFVSGLYKQLR</sequence>
<dbReference type="SUPFAM" id="SSF55729">
    <property type="entry name" value="Acyl-CoA N-acyltransferases (Nat)"/>
    <property type="match status" value="1"/>
</dbReference>
<organism evidence="2 3">
    <name type="scientific">Natronoarchaeum philippinense</name>
    <dbReference type="NCBI Taxonomy" id="558529"/>
    <lineage>
        <taxon>Archaea</taxon>
        <taxon>Methanobacteriati</taxon>
        <taxon>Methanobacteriota</taxon>
        <taxon>Stenosarchaea group</taxon>
        <taxon>Halobacteria</taxon>
        <taxon>Halobacteriales</taxon>
        <taxon>Natronoarchaeaceae</taxon>
    </lineage>
</organism>
<feature type="domain" description="BioF2-like acetyltransferase" evidence="1">
    <location>
        <begin position="171"/>
        <end position="296"/>
    </location>
</feature>